<gene>
    <name evidence="5" type="ORF">Phou_027390</name>
</gene>
<dbReference type="PANTHER" id="PTHR34580:SF3">
    <property type="entry name" value="PROTEIN PAFB"/>
    <property type="match status" value="1"/>
</dbReference>
<dbReference type="PROSITE" id="PS00894">
    <property type="entry name" value="HTH_DEOR_1"/>
    <property type="match status" value="1"/>
</dbReference>
<dbReference type="GO" id="GO:0003677">
    <property type="term" value="F:DNA binding"/>
    <property type="evidence" value="ECO:0007669"/>
    <property type="project" value="UniProtKB-KW"/>
</dbReference>
<dbReference type="PROSITE" id="PS52050">
    <property type="entry name" value="WYL"/>
    <property type="match status" value="1"/>
</dbReference>
<dbReference type="InterPro" id="IPR051534">
    <property type="entry name" value="CBASS_pafABC_assoc_protein"/>
</dbReference>
<dbReference type="AlphaFoldDB" id="A0A6V8K8U2"/>
<dbReference type="InterPro" id="IPR036390">
    <property type="entry name" value="WH_DNA-bd_sf"/>
</dbReference>
<organism evidence="5 6">
    <name type="scientific">Phytohabitans houttuyneae</name>
    <dbReference type="NCBI Taxonomy" id="1076126"/>
    <lineage>
        <taxon>Bacteria</taxon>
        <taxon>Bacillati</taxon>
        <taxon>Actinomycetota</taxon>
        <taxon>Actinomycetes</taxon>
        <taxon>Micromonosporales</taxon>
        <taxon>Micromonosporaceae</taxon>
    </lineage>
</organism>
<keyword evidence="3" id="KW-0804">Transcription</keyword>
<dbReference type="InterPro" id="IPR018356">
    <property type="entry name" value="Tscrpt_reg_HTH_DeoR_CS"/>
</dbReference>
<dbReference type="Pfam" id="PF13280">
    <property type="entry name" value="WYL"/>
    <property type="match status" value="1"/>
</dbReference>
<reference evidence="5 6" key="1">
    <citation type="submission" date="2020-03" db="EMBL/GenBank/DDBJ databases">
        <title>Whole genome shotgun sequence of Phytohabitans houttuyneae NBRC 108639.</title>
        <authorList>
            <person name="Komaki H."/>
            <person name="Tamura T."/>
        </authorList>
    </citation>
    <scope>NUCLEOTIDE SEQUENCE [LARGE SCALE GENOMIC DNA]</scope>
    <source>
        <strain evidence="5 6">NBRC 108639</strain>
    </source>
</reference>
<dbReference type="InterPro" id="IPR001034">
    <property type="entry name" value="DeoR_HTH"/>
</dbReference>
<dbReference type="InterPro" id="IPR013196">
    <property type="entry name" value="HTH_11"/>
</dbReference>
<dbReference type="Gene3D" id="1.10.10.10">
    <property type="entry name" value="Winged helix-like DNA-binding domain superfamily/Winged helix DNA-binding domain"/>
    <property type="match status" value="1"/>
</dbReference>
<dbReference type="GO" id="GO:0003700">
    <property type="term" value="F:DNA-binding transcription factor activity"/>
    <property type="evidence" value="ECO:0007669"/>
    <property type="project" value="InterPro"/>
</dbReference>
<dbReference type="PIRSF" id="PIRSF016838">
    <property type="entry name" value="PafC"/>
    <property type="match status" value="1"/>
</dbReference>
<dbReference type="InterPro" id="IPR036388">
    <property type="entry name" value="WH-like_DNA-bd_sf"/>
</dbReference>
<name>A0A6V8K8U2_9ACTN</name>
<protein>
    <submittedName>
        <fullName evidence="5">DNA-binding transcriptional regulator</fullName>
    </submittedName>
</protein>
<dbReference type="PANTHER" id="PTHR34580">
    <property type="match status" value="1"/>
</dbReference>
<dbReference type="InterPro" id="IPR026881">
    <property type="entry name" value="WYL_dom"/>
</dbReference>
<dbReference type="InterPro" id="IPR028349">
    <property type="entry name" value="PafC-like"/>
</dbReference>
<dbReference type="Proteomes" id="UP000482800">
    <property type="component" value="Unassembled WGS sequence"/>
</dbReference>
<feature type="domain" description="HTH deoR-type" evidence="4">
    <location>
        <begin position="3"/>
        <end position="58"/>
    </location>
</feature>
<evidence type="ECO:0000256" key="2">
    <source>
        <dbReference type="ARBA" id="ARBA00023125"/>
    </source>
</evidence>
<accession>A0A6V8K8U2</accession>
<evidence type="ECO:0000313" key="6">
    <source>
        <dbReference type="Proteomes" id="UP000482800"/>
    </source>
</evidence>
<dbReference type="SUPFAM" id="SSF46785">
    <property type="entry name" value="Winged helix' DNA-binding domain"/>
    <property type="match status" value="1"/>
</dbReference>
<evidence type="ECO:0000256" key="1">
    <source>
        <dbReference type="ARBA" id="ARBA00023015"/>
    </source>
</evidence>
<dbReference type="EMBL" id="BLPF01000001">
    <property type="protein sequence ID" value="GFJ78559.1"/>
    <property type="molecule type" value="Genomic_DNA"/>
</dbReference>
<keyword evidence="2 5" id="KW-0238">DNA-binding</keyword>
<dbReference type="Pfam" id="PF08279">
    <property type="entry name" value="HTH_11"/>
    <property type="match status" value="1"/>
</dbReference>
<reference evidence="5 6" key="2">
    <citation type="submission" date="2020-03" db="EMBL/GenBank/DDBJ databases">
        <authorList>
            <person name="Ichikawa N."/>
            <person name="Kimura A."/>
            <person name="Kitahashi Y."/>
            <person name="Uohara A."/>
        </authorList>
    </citation>
    <scope>NUCLEOTIDE SEQUENCE [LARGE SCALE GENOMIC DNA]</scope>
    <source>
        <strain evidence="5 6">NBRC 108639</strain>
    </source>
</reference>
<evidence type="ECO:0000313" key="5">
    <source>
        <dbReference type="EMBL" id="GFJ78559.1"/>
    </source>
</evidence>
<keyword evidence="1" id="KW-0805">Transcription regulation</keyword>
<evidence type="ECO:0000259" key="4">
    <source>
        <dbReference type="PROSITE" id="PS51000"/>
    </source>
</evidence>
<keyword evidence="6" id="KW-1185">Reference proteome</keyword>
<comment type="caution">
    <text evidence="5">The sequence shown here is derived from an EMBL/GenBank/DDBJ whole genome shotgun (WGS) entry which is preliminary data.</text>
</comment>
<dbReference type="PROSITE" id="PS51000">
    <property type="entry name" value="HTH_DEOR_2"/>
    <property type="match status" value="1"/>
</dbReference>
<proteinExistence type="predicted"/>
<evidence type="ECO:0000256" key="3">
    <source>
        <dbReference type="ARBA" id="ARBA00023163"/>
    </source>
</evidence>
<sequence length="317" mass="34451">METSARLLRLLSLLQSARDWTGPQLAERLGVTVRTIRNDVERLRTLGYPVHATPGAAGGYRLGAGAALPPLLLDDEEAVAVAVGLRTAAAGTVAGMAETSVRALTKLEHVLPSRLRHRVQAVAASMVPMPHTGPAVDPGTLSAIAAACRDHHRLRFDYENHDGTASVRDTEPHRLVHTGRRWYLVAWDVDKADWRTFRVDRLTPRVPTGPRFAPREAPDGDVTGYVARGLDSATWRYRARVTVHATAQAVAERLPPSVHIEPVDERTCAVTVGSDSPHMLALYLGMLDADFSFDEAAAPELAAHLRVLSRRYASAPA</sequence>